<dbReference type="InterPro" id="IPR036388">
    <property type="entry name" value="WH-like_DNA-bd_sf"/>
</dbReference>
<accession>A0ABW5RY90</accession>
<dbReference type="InterPro" id="IPR007630">
    <property type="entry name" value="RNA_pol_sigma70_r4"/>
</dbReference>
<dbReference type="InterPro" id="IPR014284">
    <property type="entry name" value="RNA_pol_sigma-70_dom"/>
</dbReference>
<evidence type="ECO:0000259" key="1">
    <source>
        <dbReference type="Pfam" id="PF04545"/>
    </source>
</evidence>
<dbReference type="SUPFAM" id="SSF88659">
    <property type="entry name" value="Sigma3 and sigma4 domains of RNA polymerase sigma factors"/>
    <property type="match status" value="1"/>
</dbReference>
<dbReference type="Gene3D" id="1.10.10.10">
    <property type="entry name" value="Winged helix-like DNA-binding domain superfamily/Winged helix DNA-binding domain"/>
    <property type="match status" value="1"/>
</dbReference>
<proteinExistence type="predicted"/>
<evidence type="ECO:0000313" key="2">
    <source>
        <dbReference type="EMBL" id="MFD2692469.1"/>
    </source>
</evidence>
<protein>
    <submittedName>
        <fullName evidence="2">Sigma-70 family RNA polymerase sigma factor</fullName>
    </submittedName>
</protein>
<feature type="domain" description="RNA polymerase sigma-70 region 4" evidence="1">
    <location>
        <begin position="108"/>
        <end position="154"/>
    </location>
</feature>
<dbReference type="CDD" id="cd06171">
    <property type="entry name" value="Sigma70_r4"/>
    <property type="match status" value="1"/>
</dbReference>
<dbReference type="InterPro" id="IPR013324">
    <property type="entry name" value="RNA_pol_sigma_r3/r4-like"/>
</dbReference>
<dbReference type="NCBIfam" id="TIGR02937">
    <property type="entry name" value="sigma70-ECF"/>
    <property type="match status" value="1"/>
</dbReference>
<sequence>MTIERKPWVGKLIDEYSRTMHELQNYHDKVNKENIVEREAVNRLISNLSYSLTWMRNGKEPGNRKDWGSRSLYQMTQFEPDMDLYPCLDLDPERESVSDEDKQRIVDALMTLSVRERQVFILTEGYGLSQRQVAAELNLSRRRVRDCLASGRNKFKNTPTSRPFAN</sequence>
<dbReference type="RefSeq" id="WP_253059603.1">
    <property type="nucleotide sequence ID" value="NZ_JAMXWM010000004.1"/>
</dbReference>
<keyword evidence="3" id="KW-1185">Reference proteome</keyword>
<dbReference type="Proteomes" id="UP001597399">
    <property type="component" value="Unassembled WGS sequence"/>
</dbReference>
<dbReference type="EMBL" id="JBHUMQ010000003">
    <property type="protein sequence ID" value="MFD2692469.1"/>
    <property type="molecule type" value="Genomic_DNA"/>
</dbReference>
<comment type="caution">
    <text evidence="2">The sequence shown here is derived from an EMBL/GenBank/DDBJ whole genome shotgun (WGS) entry which is preliminary data.</text>
</comment>
<evidence type="ECO:0000313" key="3">
    <source>
        <dbReference type="Proteomes" id="UP001597399"/>
    </source>
</evidence>
<reference evidence="3" key="1">
    <citation type="journal article" date="2019" name="Int. J. Syst. Evol. Microbiol.">
        <title>The Global Catalogue of Microorganisms (GCM) 10K type strain sequencing project: providing services to taxonomists for standard genome sequencing and annotation.</title>
        <authorList>
            <consortium name="The Broad Institute Genomics Platform"/>
            <consortium name="The Broad Institute Genome Sequencing Center for Infectious Disease"/>
            <person name="Wu L."/>
            <person name="Ma J."/>
        </authorList>
    </citation>
    <scope>NUCLEOTIDE SEQUENCE [LARGE SCALE GENOMIC DNA]</scope>
    <source>
        <strain evidence="3">TISTR 2466</strain>
    </source>
</reference>
<name>A0ABW5RY90_9BACL</name>
<dbReference type="Pfam" id="PF04545">
    <property type="entry name" value="Sigma70_r4"/>
    <property type="match status" value="1"/>
</dbReference>
<gene>
    <name evidence="2" type="ORF">ACFSUE_02260</name>
</gene>
<organism evidence="2 3">
    <name type="scientific">Sporolactobacillus shoreicorticis</name>
    <dbReference type="NCBI Taxonomy" id="1923877"/>
    <lineage>
        <taxon>Bacteria</taxon>
        <taxon>Bacillati</taxon>
        <taxon>Bacillota</taxon>
        <taxon>Bacilli</taxon>
        <taxon>Bacillales</taxon>
        <taxon>Sporolactobacillaceae</taxon>
        <taxon>Sporolactobacillus</taxon>
    </lineage>
</organism>